<keyword evidence="3" id="KW-1185">Reference proteome</keyword>
<reference evidence="3" key="1">
    <citation type="submission" date="2019-05" db="EMBL/GenBank/DDBJ databases">
        <title>Candidatus Nanohalobium constans, a novel model system to study the DPANN nano-sized archaea: genomic and physiological characterization of a nanoarchaeon co-cultured with its chitinotrophic host.</title>
        <authorList>
            <person name="La Cono V."/>
            <person name="Arcadi E."/>
            <person name="Crisafi F."/>
            <person name="Denaro R."/>
            <person name="La Spada G."/>
            <person name="Messina E."/>
            <person name="Smedile F."/>
            <person name="Toshchakov S.V."/>
            <person name="Shevchenko M.A."/>
            <person name="Golyshin P.N."/>
            <person name="Golyshina O.V."/>
            <person name="Ferrer M."/>
            <person name="Rohde M."/>
            <person name="Mushegian A."/>
            <person name="Sorokin D.Y."/>
            <person name="Giuliano L."/>
            <person name="Yakimov M.M."/>
        </authorList>
    </citation>
    <scope>NUCLEOTIDE SEQUENCE [LARGE SCALE GENOMIC DNA]</scope>
    <source>
        <strain evidence="3">LC1Nh</strain>
    </source>
</reference>
<accession>A0A5Q0UEE5</accession>
<evidence type="ECO:0000313" key="3">
    <source>
        <dbReference type="Proteomes" id="UP000377803"/>
    </source>
</evidence>
<dbReference type="RefSeq" id="WP_153549671.1">
    <property type="nucleotide sequence ID" value="NZ_CP040089.1"/>
</dbReference>
<protein>
    <submittedName>
        <fullName evidence="2">Uncharacterized protein</fullName>
    </submittedName>
</protein>
<organism evidence="2 3">
    <name type="scientific">Candidatus Nanohalobium constans</name>
    <dbReference type="NCBI Taxonomy" id="2565781"/>
    <lineage>
        <taxon>Archaea</taxon>
        <taxon>Candidatus Nanohalarchaeota</taxon>
        <taxon>Candidatus Nanohalobia</taxon>
        <taxon>Candidatus Nanohalobiales</taxon>
        <taxon>Candidatus Nanohalobiaceae</taxon>
        <taxon>Candidatus Nanohalobium</taxon>
    </lineage>
</organism>
<dbReference type="KEGG" id="ncon:LC1Nh_0024"/>
<evidence type="ECO:0000313" key="2">
    <source>
        <dbReference type="EMBL" id="QGA79933.1"/>
    </source>
</evidence>
<dbReference type="EMBL" id="CP040089">
    <property type="protein sequence ID" value="QGA79933.1"/>
    <property type="molecule type" value="Genomic_DNA"/>
</dbReference>
<dbReference type="GeneID" id="42364404"/>
<name>A0A5Q0UEE5_9ARCH</name>
<feature type="region of interest" description="Disordered" evidence="1">
    <location>
        <begin position="110"/>
        <end position="142"/>
    </location>
</feature>
<dbReference type="Proteomes" id="UP000377803">
    <property type="component" value="Chromosome"/>
</dbReference>
<sequence length="142" mass="16291">MTELNLSSHYSRLSEEDPFTHLYESKNKEGEIATRLFWTDDSLKFVKHYDFNNCAEVLEINRDSEEVDFYTVGGPTMYDGEDVRESFEISINGAPPENAIEYLEQANGTVHAADSQEEVSQALEEVTDELREEIPPKSYLEN</sequence>
<proteinExistence type="predicted"/>
<dbReference type="AlphaFoldDB" id="A0A5Q0UEE5"/>
<gene>
    <name evidence="2" type="ORF">LC1Nh_0024</name>
</gene>
<evidence type="ECO:0000256" key="1">
    <source>
        <dbReference type="SAM" id="MobiDB-lite"/>
    </source>
</evidence>